<comment type="subcellular location">
    <subcellularLocation>
        <location evidence="1 6">Cell membrane</location>
        <topology evidence="1 6">Multi-pass membrane protein</topology>
    </subcellularLocation>
</comment>
<feature type="transmembrane region" description="Helical" evidence="6">
    <location>
        <begin position="193"/>
        <end position="211"/>
    </location>
</feature>
<evidence type="ECO:0000313" key="8">
    <source>
        <dbReference type="EMBL" id="NEZ47163.1"/>
    </source>
</evidence>
<dbReference type="Proteomes" id="UP000473885">
    <property type="component" value="Unassembled WGS sequence"/>
</dbReference>
<evidence type="ECO:0000256" key="3">
    <source>
        <dbReference type="ARBA" id="ARBA00022692"/>
    </source>
</evidence>
<sequence length="225" mass="25552">MKNRKDILKAVVLITIVISMSIFIFKNWNTLRHLNIENFIGYLRKSGKYCAILFIIIYAIKPLVLLIPSSMLSLVAGTLFGPIKGFIFNILGFFLSGSLAFCLSRVLGQPFVDKLLKDKAVKLKCDTKEEGFKIIFLLRFPPIFPYDPISYGAGLTKMRYRDFVAGSLLGVLPETLCYSYMGKSITNPFTYKFIIPLILVVLTTIIAIYFYKKSNKNVVEDKKKS</sequence>
<comment type="caution">
    <text evidence="8">The sequence shown here is derived from an EMBL/GenBank/DDBJ whole genome shotgun (WGS) entry which is preliminary data.</text>
</comment>
<dbReference type="PANTHER" id="PTHR12677">
    <property type="entry name" value="GOLGI APPARATUS MEMBRANE PROTEIN TVP38-RELATED"/>
    <property type="match status" value="1"/>
</dbReference>
<comment type="caution">
    <text evidence="6">Lacks conserved residue(s) required for the propagation of feature annotation.</text>
</comment>
<keyword evidence="3 6" id="KW-0812">Transmembrane</keyword>
<organism evidence="8 9">
    <name type="scientific">Clostridium niameyense</name>
    <dbReference type="NCBI Taxonomy" id="1622073"/>
    <lineage>
        <taxon>Bacteria</taxon>
        <taxon>Bacillati</taxon>
        <taxon>Bacillota</taxon>
        <taxon>Clostridia</taxon>
        <taxon>Eubacteriales</taxon>
        <taxon>Clostridiaceae</taxon>
        <taxon>Clostridium</taxon>
    </lineage>
</organism>
<evidence type="ECO:0000259" key="7">
    <source>
        <dbReference type="Pfam" id="PF09335"/>
    </source>
</evidence>
<dbReference type="GO" id="GO:0005886">
    <property type="term" value="C:plasma membrane"/>
    <property type="evidence" value="ECO:0007669"/>
    <property type="project" value="UniProtKB-SubCell"/>
</dbReference>
<reference evidence="8 9" key="1">
    <citation type="submission" date="2019-04" db="EMBL/GenBank/DDBJ databases">
        <title>Genome sequencing of Clostridium botulinum Groups I-IV and Clostridium butyricum.</title>
        <authorList>
            <person name="Brunt J."/>
            <person name="Van Vliet A.H.M."/>
            <person name="Stringer S.C."/>
            <person name="Carter A.T."/>
            <person name="Peck M.W."/>
        </authorList>
    </citation>
    <scope>NUCLEOTIDE SEQUENCE [LARGE SCALE GENOMIC DNA]</scope>
    <source>
        <strain evidence="8 9">IFR 18/094</strain>
    </source>
</reference>
<feature type="domain" description="VTT" evidence="7">
    <location>
        <begin position="67"/>
        <end position="183"/>
    </location>
</feature>
<dbReference type="Pfam" id="PF09335">
    <property type="entry name" value="VTT_dom"/>
    <property type="match status" value="1"/>
</dbReference>
<evidence type="ECO:0000256" key="5">
    <source>
        <dbReference type="ARBA" id="ARBA00023136"/>
    </source>
</evidence>
<dbReference type="RefSeq" id="WP_163249252.1">
    <property type="nucleotide sequence ID" value="NZ_SXDP01000005.1"/>
</dbReference>
<evidence type="ECO:0000313" key="9">
    <source>
        <dbReference type="Proteomes" id="UP000473885"/>
    </source>
</evidence>
<evidence type="ECO:0000256" key="6">
    <source>
        <dbReference type="RuleBase" id="RU366058"/>
    </source>
</evidence>
<dbReference type="InterPro" id="IPR015414">
    <property type="entry name" value="TMEM64"/>
</dbReference>
<comment type="similarity">
    <text evidence="6">Belongs to the TVP38/TMEM64 family.</text>
</comment>
<dbReference type="EMBL" id="SXDP01000005">
    <property type="protein sequence ID" value="NEZ47163.1"/>
    <property type="molecule type" value="Genomic_DNA"/>
</dbReference>
<feature type="transmembrane region" description="Helical" evidence="6">
    <location>
        <begin position="6"/>
        <end position="28"/>
    </location>
</feature>
<keyword evidence="4 6" id="KW-1133">Transmembrane helix</keyword>
<protein>
    <recommendedName>
        <fullName evidence="6">TVP38/TMEM64 family membrane protein</fullName>
    </recommendedName>
</protein>
<keyword evidence="5 6" id="KW-0472">Membrane</keyword>
<feature type="transmembrane region" description="Helical" evidence="6">
    <location>
        <begin position="49"/>
        <end position="80"/>
    </location>
</feature>
<feature type="transmembrane region" description="Helical" evidence="6">
    <location>
        <begin position="86"/>
        <end position="107"/>
    </location>
</feature>
<gene>
    <name evidence="8" type="ORF">FDF74_08065</name>
</gene>
<dbReference type="AlphaFoldDB" id="A0A6M0RA82"/>
<proteinExistence type="inferred from homology"/>
<dbReference type="InterPro" id="IPR032816">
    <property type="entry name" value="VTT_dom"/>
</dbReference>
<accession>A0A6M0RA82</accession>
<evidence type="ECO:0000256" key="4">
    <source>
        <dbReference type="ARBA" id="ARBA00022989"/>
    </source>
</evidence>
<dbReference type="PANTHER" id="PTHR12677:SF49">
    <property type="entry name" value="TVP38_TMEM64 FAMILY MEMBRANE PROTEIN"/>
    <property type="match status" value="1"/>
</dbReference>
<keyword evidence="2 6" id="KW-1003">Cell membrane</keyword>
<name>A0A6M0RA82_9CLOT</name>
<evidence type="ECO:0000256" key="2">
    <source>
        <dbReference type="ARBA" id="ARBA00022475"/>
    </source>
</evidence>
<evidence type="ECO:0000256" key="1">
    <source>
        <dbReference type="ARBA" id="ARBA00004651"/>
    </source>
</evidence>
<keyword evidence="9" id="KW-1185">Reference proteome</keyword>